<proteinExistence type="inferred from homology"/>
<dbReference type="PROSITE" id="PS00530">
    <property type="entry name" value="RNASE_T2_1"/>
    <property type="match status" value="1"/>
</dbReference>
<keyword evidence="5" id="KW-1185">Reference proteome</keyword>
<evidence type="ECO:0000256" key="2">
    <source>
        <dbReference type="RuleBase" id="RU004328"/>
    </source>
</evidence>
<evidence type="ECO:0000313" key="4">
    <source>
        <dbReference type="EMBL" id="CAL1239664.1"/>
    </source>
</evidence>
<gene>
    <name evidence="4" type="ORF">MECH1_V1_0888</name>
</gene>
<organism evidence="4 5">
    <name type="scientific">Candidatus Methylocalor cossyra</name>
    <dbReference type="NCBI Taxonomy" id="3108543"/>
    <lineage>
        <taxon>Bacteria</taxon>
        <taxon>Pseudomonadati</taxon>
        <taxon>Pseudomonadota</taxon>
        <taxon>Gammaproteobacteria</taxon>
        <taxon>Methylococcales</taxon>
        <taxon>Methylococcaceae</taxon>
        <taxon>Candidatus Methylocalor</taxon>
    </lineage>
</organism>
<reference evidence="4 5" key="1">
    <citation type="submission" date="2024-04" db="EMBL/GenBank/DDBJ databases">
        <authorList>
            <person name="Cremers G."/>
        </authorList>
    </citation>
    <scope>NUCLEOTIDE SEQUENCE [LARGE SCALE GENOMIC DNA]</scope>
    <source>
        <strain evidence="4">MeCH1-AG</strain>
    </source>
</reference>
<comment type="similarity">
    <text evidence="1 2">Belongs to the RNase T2 family.</text>
</comment>
<accession>A0ABP1C601</accession>
<dbReference type="Pfam" id="PF00445">
    <property type="entry name" value="Ribonuclease_T2"/>
    <property type="match status" value="1"/>
</dbReference>
<evidence type="ECO:0000256" key="1">
    <source>
        <dbReference type="ARBA" id="ARBA00007469"/>
    </source>
</evidence>
<keyword evidence="3" id="KW-0732">Signal</keyword>
<dbReference type="Proteomes" id="UP001497493">
    <property type="component" value="Chromosome"/>
</dbReference>
<dbReference type="EMBL" id="OZ026884">
    <property type="protein sequence ID" value="CAL1239664.1"/>
    <property type="molecule type" value="Genomic_DNA"/>
</dbReference>
<dbReference type="InterPro" id="IPR001568">
    <property type="entry name" value="RNase_T2-like"/>
</dbReference>
<evidence type="ECO:0000313" key="5">
    <source>
        <dbReference type="Proteomes" id="UP001497493"/>
    </source>
</evidence>
<dbReference type="Gene3D" id="3.90.730.10">
    <property type="entry name" value="Ribonuclease T2-like"/>
    <property type="match status" value="1"/>
</dbReference>
<dbReference type="PANTHER" id="PTHR11240:SF22">
    <property type="entry name" value="RIBONUCLEASE T2"/>
    <property type="match status" value="1"/>
</dbReference>
<dbReference type="RefSeq" id="WP_348759207.1">
    <property type="nucleotide sequence ID" value="NZ_OZ026884.1"/>
</dbReference>
<name>A0ABP1C601_9GAMM</name>
<dbReference type="InterPro" id="IPR033130">
    <property type="entry name" value="RNase_T2_His_AS_2"/>
</dbReference>
<dbReference type="InterPro" id="IPR036430">
    <property type="entry name" value="RNase_T2-like_sf"/>
</dbReference>
<feature type="chain" id="PRO_5046138838" evidence="3">
    <location>
        <begin position="26"/>
        <end position="330"/>
    </location>
</feature>
<dbReference type="InterPro" id="IPR018188">
    <property type="entry name" value="RNase_T2_His_AS_1"/>
</dbReference>
<feature type="signal peptide" evidence="3">
    <location>
        <begin position="1"/>
        <end position="25"/>
    </location>
</feature>
<protein>
    <submittedName>
        <fullName evidence="4">Ribonuclease T2</fullName>
    </submittedName>
</protein>
<dbReference type="SUPFAM" id="SSF55895">
    <property type="entry name" value="Ribonuclease Rh-like"/>
    <property type="match status" value="1"/>
</dbReference>
<evidence type="ECO:0000256" key="3">
    <source>
        <dbReference type="SAM" id="SignalP"/>
    </source>
</evidence>
<dbReference type="PROSITE" id="PS00531">
    <property type="entry name" value="RNASE_T2_2"/>
    <property type="match status" value="1"/>
</dbReference>
<sequence>MSLRTALIVSTALLLGLGSLPEARAELGDFMVTRDCPAVSSLRRGTNPGGVRVAPAETYTAITRNKAGGDFVLLRIPTARPNQRWVALDCGLLQNVAESGATPPAPAGQSRPGQFLLAASWQPAFCETPEGQGKQECATAGAGRFDADHFTLHGLWPQPPSNIYCRVPPRERADDERHDWEDLPEPALSSATRAELDQVMPGTASHLDRHEWIKHGTCYGTGPEAYFRTALALLKQVNESRLRAWMASHIGAAVSATELKAAFEESFGPGSGRALGIECSRDGDRLLISGITLNLRGPLRETASLGEVLDSSVAAKSECARGWVDAVGPD</sequence>
<dbReference type="PANTHER" id="PTHR11240">
    <property type="entry name" value="RIBONUCLEASE T2"/>
    <property type="match status" value="1"/>
</dbReference>